<evidence type="ECO:0000313" key="4">
    <source>
        <dbReference type="Proteomes" id="UP000614350"/>
    </source>
</evidence>
<reference evidence="3" key="1">
    <citation type="journal article" date="2020" name="G3 (Bethesda)">
        <title>High-Quality Assemblies for Three Invasive Social Wasps from the &lt;i&gt;Vespula&lt;/i&gt; Genus.</title>
        <authorList>
            <person name="Harrop T.W.R."/>
            <person name="Guhlin J."/>
            <person name="McLaughlin G.M."/>
            <person name="Permina E."/>
            <person name="Stockwell P."/>
            <person name="Gilligan J."/>
            <person name="Le Lec M.F."/>
            <person name="Gruber M.A.M."/>
            <person name="Quinn O."/>
            <person name="Lovegrove M."/>
            <person name="Duncan E.J."/>
            <person name="Remnant E.J."/>
            <person name="Van Eeckhoven J."/>
            <person name="Graham B."/>
            <person name="Knapp R.A."/>
            <person name="Langford K.W."/>
            <person name="Kronenberg Z."/>
            <person name="Press M.O."/>
            <person name="Eacker S.M."/>
            <person name="Wilson-Rankin E.E."/>
            <person name="Purcell J."/>
            <person name="Lester P.J."/>
            <person name="Dearden P.K."/>
        </authorList>
    </citation>
    <scope>NUCLEOTIDE SEQUENCE</scope>
    <source>
        <strain evidence="3">Marl-1</strain>
    </source>
</reference>
<keyword evidence="2" id="KW-1133">Transmembrane helix</keyword>
<name>A0A834K791_VESVU</name>
<protein>
    <submittedName>
        <fullName evidence="3">Uncharacterized protein</fullName>
    </submittedName>
</protein>
<feature type="compositionally biased region" description="Basic and acidic residues" evidence="1">
    <location>
        <begin position="28"/>
        <end position="40"/>
    </location>
</feature>
<keyword evidence="2" id="KW-0812">Transmembrane</keyword>
<sequence>MEDEDESMSRSRMEKQSACTPQQESEEEEKKEKDKEKGEEKEELEEEEEVVVVMVVMVMVVMVVVVEDASRLVRRETARKSRDSRTGDTKRAHDADDPASALISTQPRAGARGLSKGLTENLGPIQKKRANSTIIREE</sequence>
<proteinExistence type="predicted"/>
<dbReference type="EMBL" id="JACSEA010000006">
    <property type="protein sequence ID" value="KAF7398626.1"/>
    <property type="molecule type" value="Genomic_DNA"/>
</dbReference>
<evidence type="ECO:0000313" key="3">
    <source>
        <dbReference type="EMBL" id="KAF7398626.1"/>
    </source>
</evidence>
<organism evidence="3 4">
    <name type="scientific">Vespula vulgaris</name>
    <name type="common">Yellow jacket</name>
    <name type="synonym">Wasp</name>
    <dbReference type="NCBI Taxonomy" id="7454"/>
    <lineage>
        <taxon>Eukaryota</taxon>
        <taxon>Metazoa</taxon>
        <taxon>Ecdysozoa</taxon>
        <taxon>Arthropoda</taxon>
        <taxon>Hexapoda</taxon>
        <taxon>Insecta</taxon>
        <taxon>Pterygota</taxon>
        <taxon>Neoptera</taxon>
        <taxon>Endopterygota</taxon>
        <taxon>Hymenoptera</taxon>
        <taxon>Apocrita</taxon>
        <taxon>Aculeata</taxon>
        <taxon>Vespoidea</taxon>
        <taxon>Vespidae</taxon>
        <taxon>Vespinae</taxon>
        <taxon>Vespula</taxon>
    </lineage>
</organism>
<keyword evidence="2" id="KW-0472">Membrane</keyword>
<feature type="region of interest" description="Disordered" evidence="1">
    <location>
        <begin position="1"/>
        <end position="48"/>
    </location>
</feature>
<accession>A0A834K791</accession>
<gene>
    <name evidence="3" type="ORF">HZH66_006523</name>
</gene>
<feature type="transmembrane region" description="Helical" evidence="2">
    <location>
        <begin position="50"/>
        <end position="70"/>
    </location>
</feature>
<dbReference type="AlphaFoldDB" id="A0A834K791"/>
<dbReference type="Proteomes" id="UP000614350">
    <property type="component" value="Unassembled WGS sequence"/>
</dbReference>
<keyword evidence="4" id="KW-1185">Reference proteome</keyword>
<feature type="region of interest" description="Disordered" evidence="1">
    <location>
        <begin position="72"/>
        <end position="138"/>
    </location>
</feature>
<feature type="compositionally biased region" description="Basic and acidic residues" evidence="1">
    <location>
        <begin position="72"/>
        <end position="96"/>
    </location>
</feature>
<comment type="caution">
    <text evidence="3">The sequence shown here is derived from an EMBL/GenBank/DDBJ whole genome shotgun (WGS) entry which is preliminary data.</text>
</comment>
<evidence type="ECO:0000256" key="1">
    <source>
        <dbReference type="SAM" id="MobiDB-lite"/>
    </source>
</evidence>
<evidence type="ECO:0000256" key="2">
    <source>
        <dbReference type="SAM" id="Phobius"/>
    </source>
</evidence>